<reference evidence="1" key="1">
    <citation type="journal article" date="2023" name="Plant J.">
        <title>Genome sequences and population genomics provide insights into the demographic history, inbreeding, and mutation load of two 'living fossil' tree species of Dipteronia.</title>
        <authorList>
            <person name="Feng Y."/>
            <person name="Comes H.P."/>
            <person name="Chen J."/>
            <person name="Zhu S."/>
            <person name="Lu R."/>
            <person name="Zhang X."/>
            <person name="Li P."/>
            <person name="Qiu J."/>
            <person name="Olsen K.M."/>
            <person name="Qiu Y."/>
        </authorList>
    </citation>
    <scope>NUCLEOTIDE SEQUENCE</scope>
    <source>
        <strain evidence="1">KIB01</strain>
    </source>
</reference>
<comment type="caution">
    <text evidence="1">The sequence shown here is derived from an EMBL/GenBank/DDBJ whole genome shotgun (WGS) entry which is preliminary data.</text>
</comment>
<evidence type="ECO:0008006" key="3">
    <source>
        <dbReference type="Google" id="ProtNLM"/>
    </source>
</evidence>
<keyword evidence="2" id="KW-1185">Reference proteome</keyword>
<proteinExistence type="predicted"/>
<evidence type="ECO:0000313" key="2">
    <source>
        <dbReference type="Proteomes" id="UP001280121"/>
    </source>
</evidence>
<accession>A0AAD9X055</accession>
<evidence type="ECO:0000313" key="1">
    <source>
        <dbReference type="EMBL" id="KAK2649038.1"/>
    </source>
</evidence>
<gene>
    <name evidence="1" type="ORF">Ddye_016527</name>
</gene>
<name>A0AAD9X055_9ROSI</name>
<organism evidence="1 2">
    <name type="scientific">Dipteronia dyeriana</name>
    <dbReference type="NCBI Taxonomy" id="168575"/>
    <lineage>
        <taxon>Eukaryota</taxon>
        <taxon>Viridiplantae</taxon>
        <taxon>Streptophyta</taxon>
        <taxon>Embryophyta</taxon>
        <taxon>Tracheophyta</taxon>
        <taxon>Spermatophyta</taxon>
        <taxon>Magnoliopsida</taxon>
        <taxon>eudicotyledons</taxon>
        <taxon>Gunneridae</taxon>
        <taxon>Pentapetalae</taxon>
        <taxon>rosids</taxon>
        <taxon>malvids</taxon>
        <taxon>Sapindales</taxon>
        <taxon>Sapindaceae</taxon>
        <taxon>Hippocastanoideae</taxon>
        <taxon>Acereae</taxon>
        <taxon>Dipteronia</taxon>
    </lineage>
</organism>
<dbReference type="AlphaFoldDB" id="A0AAD9X055"/>
<dbReference type="EMBL" id="JANJYI010000005">
    <property type="protein sequence ID" value="KAK2649038.1"/>
    <property type="molecule type" value="Genomic_DNA"/>
</dbReference>
<protein>
    <recommendedName>
        <fullName evidence="3">Reverse transcriptase zinc-binding domain-containing protein</fullName>
    </recommendedName>
</protein>
<sequence length="122" mass="14033">MIDFNPFPQIRQLSASGGIPFGILIFLVKSRFSFGGLRNVIPSLLNFLKQNIMVYVSCRFCDENVESVPHALIWCKNLQKVWGSTRFDTLLESFRVFSVVDVMLGLRTRFVKDDLALFRIIL</sequence>
<dbReference type="Proteomes" id="UP001280121">
    <property type="component" value="Unassembled WGS sequence"/>
</dbReference>